<dbReference type="AlphaFoldDB" id="A0A5C4X4H8"/>
<evidence type="ECO:0000256" key="2">
    <source>
        <dbReference type="SAM" id="SignalP"/>
    </source>
</evidence>
<comment type="caution">
    <text evidence="3">The sequence shown here is derived from an EMBL/GenBank/DDBJ whole genome shotgun (WGS) entry which is preliminary data.</text>
</comment>
<protein>
    <submittedName>
        <fullName evidence="3">Uncharacterized protein</fullName>
    </submittedName>
</protein>
<dbReference type="EMBL" id="VDMQ01000002">
    <property type="protein sequence ID" value="TNM56891.1"/>
    <property type="molecule type" value="Genomic_DNA"/>
</dbReference>
<evidence type="ECO:0000313" key="4">
    <source>
        <dbReference type="Proteomes" id="UP000314223"/>
    </source>
</evidence>
<accession>A0A5C4X4H8</accession>
<feature type="region of interest" description="Disordered" evidence="1">
    <location>
        <begin position="42"/>
        <end position="138"/>
    </location>
</feature>
<dbReference type="Proteomes" id="UP000314223">
    <property type="component" value="Unassembled WGS sequence"/>
</dbReference>
<feature type="compositionally biased region" description="Acidic residues" evidence="1">
    <location>
        <begin position="86"/>
        <end position="100"/>
    </location>
</feature>
<keyword evidence="2" id="KW-0732">Signal</keyword>
<organism evidence="3 4">
    <name type="scientific">Brevibacterium sediminis</name>
    <dbReference type="NCBI Taxonomy" id="1857024"/>
    <lineage>
        <taxon>Bacteria</taxon>
        <taxon>Bacillati</taxon>
        <taxon>Actinomycetota</taxon>
        <taxon>Actinomycetes</taxon>
        <taxon>Micrococcales</taxon>
        <taxon>Brevibacteriaceae</taxon>
        <taxon>Brevibacterium</taxon>
    </lineage>
</organism>
<evidence type="ECO:0000313" key="3">
    <source>
        <dbReference type="EMBL" id="TNM56891.1"/>
    </source>
</evidence>
<feature type="signal peptide" evidence="2">
    <location>
        <begin position="1"/>
        <end position="25"/>
    </location>
</feature>
<feature type="compositionally biased region" description="Acidic residues" evidence="1">
    <location>
        <begin position="109"/>
        <end position="127"/>
    </location>
</feature>
<reference evidence="3 4" key="1">
    <citation type="submission" date="2019-06" db="EMBL/GenBank/DDBJ databases">
        <authorList>
            <person name="Mardanova A.M."/>
            <person name="Pudova D.S."/>
            <person name="Shagimardanova E.I."/>
            <person name="Gogoleva N.E."/>
            <person name="Lutfullin M.T."/>
            <person name="Hadieva G.F."/>
            <person name="Sharipova M.R."/>
        </authorList>
    </citation>
    <scope>NUCLEOTIDE SEQUENCE [LARGE SCALE GENOMIC DNA]</scope>
    <source>
        <strain evidence="3 4">MG-1</strain>
    </source>
</reference>
<evidence type="ECO:0000256" key="1">
    <source>
        <dbReference type="SAM" id="MobiDB-lite"/>
    </source>
</evidence>
<gene>
    <name evidence="3" type="ORF">FHQ09_04810</name>
</gene>
<feature type="chain" id="PRO_5039495913" evidence="2">
    <location>
        <begin position="26"/>
        <end position="280"/>
    </location>
</feature>
<proteinExistence type="predicted"/>
<sequence>MRAPSRRTASILAAAVLILPTTLGAGSVAAAHSSPLCSLVGTCDDEDSAKAKDSAPAGSLSPGMPVKPSDPPTSDPSLPAPGPTDEPSEEPTEEPSDEPTDPGGLGLDEPSDDPTEDEDQDSEEEGNGEFPSDAQMDENAPVFTKTPAAMGSEGLSFKGLKGISFVSVPTADGGSIVTLKLQAEEISIEGFSLTVKPPDEEYGLVTTADTMTLKGDVTVYIGSITATTKDGKSLTLGPETPPPMDDVEPGLLRVTMGLVGSTADGIYYTNTDQKLKKAED</sequence>
<dbReference type="RefSeq" id="WP_139467687.1">
    <property type="nucleotide sequence ID" value="NZ_VDMQ01000002.1"/>
</dbReference>
<name>A0A5C4X4H8_9MICO</name>
<feature type="compositionally biased region" description="Pro residues" evidence="1">
    <location>
        <begin position="68"/>
        <end position="84"/>
    </location>
</feature>